<dbReference type="InterPro" id="IPR005829">
    <property type="entry name" value="Sugar_transporter_CS"/>
</dbReference>
<accession>A0A4Y7RKK1</accession>
<feature type="transmembrane region" description="Helical" evidence="6">
    <location>
        <begin position="176"/>
        <end position="197"/>
    </location>
</feature>
<dbReference type="Gene3D" id="1.20.1250.20">
    <property type="entry name" value="MFS general substrate transporter like domains"/>
    <property type="match status" value="2"/>
</dbReference>
<keyword evidence="9" id="KW-1185">Reference proteome</keyword>
<organism evidence="8 9">
    <name type="scientific">Pelotomaculum propionicicum</name>
    <dbReference type="NCBI Taxonomy" id="258475"/>
    <lineage>
        <taxon>Bacteria</taxon>
        <taxon>Bacillati</taxon>
        <taxon>Bacillota</taxon>
        <taxon>Clostridia</taxon>
        <taxon>Eubacteriales</taxon>
        <taxon>Desulfotomaculaceae</taxon>
        <taxon>Pelotomaculum</taxon>
    </lineage>
</organism>
<dbReference type="CDD" id="cd17489">
    <property type="entry name" value="MFS_YfcJ_like"/>
    <property type="match status" value="1"/>
</dbReference>
<feature type="transmembrane region" description="Helical" evidence="6">
    <location>
        <begin position="149"/>
        <end position="170"/>
    </location>
</feature>
<evidence type="ECO:0000259" key="7">
    <source>
        <dbReference type="PROSITE" id="PS50850"/>
    </source>
</evidence>
<feature type="transmembrane region" description="Helical" evidence="6">
    <location>
        <begin position="114"/>
        <end position="137"/>
    </location>
</feature>
<dbReference type="Proteomes" id="UP000297597">
    <property type="component" value="Unassembled WGS sequence"/>
</dbReference>
<dbReference type="EMBL" id="QFFZ01000073">
    <property type="protein sequence ID" value="TEB08847.1"/>
    <property type="molecule type" value="Genomic_DNA"/>
</dbReference>
<name>A0A4Y7RKK1_9FIRM</name>
<evidence type="ECO:0000256" key="1">
    <source>
        <dbReference type="ARBA" id="ARBA00004651"/>
    </source>
</evidence>
<feature type="transmembrane region" description="Helical" evidence="6">
    <location>
        <begin position="60"/>
        <end position="78"/>
    </location>
</feature>
<feature type="transmembrane region" description="Helical" evidence="6">
    <location>
        <begin position="253"/>
        <end position="273"/>
    </location>
</feature>
<dbReference type="AlphaFoldDB" id="A0A4Y7RKK1"/>
<dbReference type="PANTHER" id="PTHR23531">
    <property type="entry name" value="QUINOLENE RESISTANCE PROTEIN NORA"/>
    <property type="match status" value="1"/>
</dbReference>
<keyword evidence="2" id="KW-0813">Transport</keyword>
<protein>
    <submittedName>
        <fullName evidence="8">Bacillibactin exporter</fullName>
    </submittedName>
</protein>
<evidence type="ECO:0000256" key="2">
    <source>
        <dbReference type="ARBA" id="ARBA00022448"/>
    </source>
</evidence>
<evidence type="ECO:0000256" key="6">
    <source>
        <dbReference type="SAM" id="Phobius"/>
    </source>
</evidence>
<evidence type="ECO:0000313" key="8">
    <source>
        <dbReference type="EMBL" id="TEB08847.1"/>
    </source>
</evidence>
<dbReference type="GO" id="GO:0022857">
    <property type="term" value="F:transmembrane transporter activity"/>
    <property type="evidence" value="ECO:0007669"/>
    <property type="project" value="InterPro"/>
</dbReference>
<proteinExistence type="predicted"/>
<dbReference type="PROSITE" id="PS50850">
    <property type="entry name" value="MFS"/>
    <property type="match status" value="1"/>
</dbReference>
<dbReference type="InterPro" id="IPR020846">
    <property type="entry name" value="MFS_dom"/>
</dbReference>
<feature type="transmembrane region" description="Helical" evidence="6">
    <location>
        <begin position="285"/>
        <end position="304"/>
    </location>
</feature>
<feature type="transmembrane region" description="Helical" evidence="6">
    <location>
        <begin position="372"/>
        <end position="391"/>
    </location>
</feature>
<evidence type="ECO:0000256" key="5">
    <source>
        <dbReference type="ARBA" id="ARBA00023136"/>
    </source>
</evidence>
<feature type="transmembrane region" description="Helical" evidence="6">
    <location>
        <begin position="228"/>
        <end position="247"/>
    </location>
</feature>
<dbReference type="RefSeq" id="WP_134215859.1">
    <property type="nucleotide sequence ID" value="NZ_QFFZ01000073.1"/>
</dbReference>
<dbReference type="PROSITE" id="PS00216">
    <property type="entry name" value="SUGAR_TRANSPORT_1"/>
    <property type="match status" value="1"/>
</dbReference>
<evidence type="ECO:0000256" key="4">
    <source>
        <dbReference type="ARBA" id="ARBA00022989"/>
    </source>
</evidence>
<feature type="transmembrane region" description="Helical" evidence="6">
    <location>
        <begin position="310"/>
        <end position="331"/>
    </location>
</feature>
<keyword evidence="4 6" id="KW-1133">Transmembrane helix</keyword>
<gene>
    <name evidence="8" type="primary">ymfD_2</name>
    <name evidence="8" type="ORF">Pmgp_03580</name>
</gene>
<dbReference type="InterPro" id="IPR052714">
    <property type="entry name" value="MFS_Exporter"/>
</dbReference>
<keyword evidence="5 6" id="KW-0472">Membrane</keyword>
<dbReference type="PANTHER" id="PTHR23531:SF1">
    <property type="entry name" value="QUINOLENE RESISTANCE PROTEIN NORA"/>
    <property type="match status" value="1"/>
</dbReference>
<reference evidence="8 9" key="1">
    <citation type="journal article" date="2018" name="Environ. Microbiol.">
        <title>Novel energy conservation strategies and behaviour of Pelotomaculum schinkii driving syntrophic propionate catabolism.</title>
        <authorList>
            <person name="Hidalgo-Ahumada C.A.P."/>
            <person name="Nobu M.K."/>
            <person name="Narihiro T."/>
            <person name="Tamaki H."/>
            <person name="Liu W.T."/>
            <person name="Kamagata Y."/>
            <person name="Stams A.J.M."/>
            <person name="Imachi H."/>
            <person name="Sousa D.Z."/>
        </authorList>
    </citation>
    <scope>NUCLEOTIDE SEQUENCE [LARGE SCALE GENOMIC DNA]</scope>
    <source>
        <strain evidence="8 9">MGP</strain>
    </source>
</reference>
<feature type="transmembrane region" description="Helical" evidence="6">
    <location>
        <begin position="25"/>
        <end position="48"/>
    </location>
</feature>
<keyword evidence="3 6" id="KW-0812">Transmembrane</keyword>
<dbReference type="GO" id="GO:0005886">
    <property type="term" value="C:plasma membrane"/>
    <property type="evidence" value="ECO:0007669"/>
    <property type="project" value="UniProtKB-SubCell"/>
</dbReference>
<dbReference type="SUPFAM" id="SSF103473">
    <property type="entry name" value="MFS general substrate transporter"/>
    <property type="match status" value="1"/>
</dbReference>
<dbReference type="InterPro" id="IPR011701">
    <property type="entry name" value="MFS"/>
</dbReference>
<evidence type="ECO:0000313" key="9">
    <source>
        <dbReference type="Proteomes" id="UP000297597"/>
    </source>
</evidence>
<feature type="domain" description="Major facilitator superfamily (MFS) profile" evidence="7">
    <location>
        <begin position="24"/>
        <end position="397"/>
    </location>
</feature>
<evidence type="ECO:0000256" key="3">
    <source>
        <dbReference type="ARBA" id="ARBA00022692"/>
    </source>
</evidence>
<feature type="transmembrane region" description="Helical" evidence="6">
    <location>
        <begin position="343"/>
        <end position="366"/>
    </location>
</feature>
<sequence length="400" mass="42861">MQDHTQTSRQAAGLKHSVSIWTRNFTLLCLANLTLFISLQMLLPTLPLYLLEIGGSQRDVGYVMGVYTTGAMAMRPFAGWLVDRYGRRKIVVLGLVMLLAVAAFYRLAAGVSLIIFLRCLHGMAFGIVGTAMGTMVVDSLPTSRLGEGMGYFGLTSSLSMALAPLLGFWLVGKSGYPVLFLAVFLLSLLTFCCSLPVRDTNVPVIAPGGSAAGIWASLLEKTALPASWVMFFLAAVYGSVLSFISLYATERGIANIGLFFTAIALTMLVSRPVSGRWTDRGGSNMILLIGHLTILIAMISLSLSRTSTGFLLAGAVLGLGFGACIPTLQALSVRHTPEHRRGAATGTFFIAFDLGIGLGTILWGYVAEATGYQVMYLTTLLPLALAGAIYYRSRDSKKHT</sequence>
<comment type="subcellular location">
    <subcellularLocation>
        <location evidence="1">Cell membrane</location>
        <topology evidence="1">Multi-pass membrane protein</topology>
    </subcellularLocation>
</comment>
<comment type="caution">
    <text evidence="8">The sequence shown here is derived from an EMBL/GenBank/DDBJ whole genome shotgun (WGS) entry which is preliminary data.</text>
</comment>
<dbReference type="Pfam" id="PF07690">
    <property type="entry name" value="MFS_1"/>
    <property type="match status" value="1"/>
</dbReference>
<feature type="transmembrane region" description="Helical" evidence="6">
    <location>
        <begin position="90"/>
        <end position="108"/>
    </location>
</feature>
<dbReference type="OrthoDB" id="9814001at2"/>
<dbReference type="InterPro" id="IPR036259">
    <property type="entry name" value="MFS_trans_sf"/>
</dbReference>